<dbReference type="AlphaFoldDB" id="A0A8S4P2T1"/>
<proteinExistence type="predicted"/>
<protein>
    <submittedName>
        <fullName evidence="1">Uncharacterized protein</fullName>
    </submittedName>
</protein>
<keyword evidence="2" id="KW-1185">Reference proteome</keyword>
<dbReference type="EMBL" id="CAIIXF020000007">
    <property type="protein sequence ID" value="CAH1788648.1"/>
    <property type="molecule type" value="Genomic_DNA"/>
</dbReference>
<organism evidence="1 2">
    <name type="scientific">Owenia fusiformis</name>
    <name type="common">Polychaete worm</name>
    <dbReference type="NCBI Taxonomy" id="6347"/>
    <lineage>
        <taxon>Eukaryota</taxon>
        <taxon>Metazoa</taxon>
        <taxon>Spiralia</taxon>
        <taxon>Lophotrochozoa</taxon>
        <taxon>Annelida</taxon>
        <taxon>Polychaeta</taxon>
        <taxon>Sedentaria</taxon>
        <taxon>Canalipalpata</taxon>
        <taxon>Sabellida</taxon>
        <taxon>Oweniida</taxon>
        <taxon>Oweniidae</taxon>
        <taxon>Owenia</taxon>
    </lineage>
</organism>
<evidence type="ECO:0000313" key="1">
    <source>
        <dbReference type="EMBL" id="CAH1788648.1"/>
    </source>
</evidence>
<comment type="caution">
    <text evidence="1">The sequence shown here is derived from an EMBL/GenBank/DDBJ whole genome shotgun (WGS) entry which is preliminary data.</text>
</comment>
<dbReference type="OrthoDB" id="5957937at2759"/>
<sequence length="133" mass="15243">MLALYASSFSNCLQMADKTNFENLEISDDKSAADDPKKPLADFIKEHYDKQKAEGKIAPSDDISDERANNFFNRAIQESQRMNEQTAKCNAKTKKLYEEFGKDAFESWQNEHAAHVLTPEEQHLIKQNRNGQT</sequence>
<evidence type="ECO:0000313" key="2">
    <source>
        <dbReference type="Proteomes" id="UP000749559"/>
    </source>
</evidence>
<accession>A0A8S4P2T1</accession>
<reference evidence="1" key="1">
    <citation type="submission" date="2022-03" db="EMBL/GenBank/DDBJ databases">
        <authorList>
            <person name="Martin C."/>
        </authorList>
    </citation>
    <scope>NUCLEOTIDE SEQUENCE</scope>
</reference>
<gene>
    <name evidence="1" type="ORF">OFUS_LOCUS14137</name>
</gene>
<name>A0A8S4P2T1_OWEFU</name>
<dbReference type="Proteomes" id="UP000749559">
    <property type="component" value="Unassembled WGS sequence"/>
</dbReference>